<evidence type="ECO:0000313" key="2">
    <source>
        <dbReference type="Proteomes" id="UP000535182"/>
    </source>
</evidence>
<organism evidence="1 2">
    <name type="scientific">Tunturiibacter gelidiferens</name>
    <dbReference type="NCBI Taxonomy" id="3069689"/>
    <lineage>
        <taxon>Bacteria</taxon>
        <taxon>Pseudomonadati</taxon>
        <taxon>Acidobacteriota</taxon>
        <taxon>Terriglobia</taxon>
        <taxon>Terriglobales</taxon>
        <taxon>Acidobacteriaceae</taxon>
        <taxon>Tunturiibacter</taxon>
    </lineage>
</organism>
<accession>A0A9X0QHX4</accession>
<dbReference type="InterPro" id="IPR021109">
    <property type="entry name" value="Peptidase_aspartic_dom_sf"/>
</dbReference>
<dbReference type="Gene3D" id="2.40.70.10">
    <property type="entry name" value="Acid Proteases"/>
    <property type="match status" value="1"/>
</dbReference>
<dbReference type="Proteomes" id="UP000535182">
    <property type="component" value="Unassembled WGS sequence"/>
</dbReference>
<dbReference type="AlphaFoldDB" id="A0A9X0QHX4"/>
<name>A0A9X0QHX4_9BACT</name>
<evidence type="ECO:0000313" key="1">
    <source>
        <dbReference type="EMBL" id="MBB5330589.1"/>
    </source>
</evidence>
<reference evidence="1 2" key="1">
    <citation type="submission" date="2020-08" db="EMBL/GenBank/DDBJ databases">
        <title>Genomic Encyclopedia of Type Strains, Phase IV (KMG-V): Genome sequencing to study the core and pangenomes of soil and plant-associated prokaryotes.</title>
        <authorList>
            <person name="Whitman W."/>
        </authorList>
    </citation>
    <scope>NUCLEOTIDE SEQUENCE [LARGE SCALE GENOMIC DNA]</scope>
    <source>
        <strain evidence="1 2">X5P2</strain>
    </source>
</reference>
<dbReference type="EMBL" id="JACHEB010000010">
    <property type="protein sequence ID" value="MBB5330589.1"/>
    <property type="molecule type" value="Genomic_DNA"/>
</dbReference>
<comment type="caution">
    <text evidence="1">The sequence shown here is derived from an EMBL/GenBank/DDBJ whole genome shotgun (WGS) entry which is preliminary data.</text>
</comment>
<keyword evidence="2" id="KW-1185">Reference proteome</keyword>
<sequence length="240" mass="25712">METSLAAELHLKAEGTTGSAGVATFSRSEFVHLGLLRAGDRSVTDSLAVIGDIDNLRAADPRIRGILGDNFLEHFDLLIDNRRKLLCLDDGDSLALSIKSAHIGLATPLGLGDDLPFTRPLIIAVRSSGSETPLILLRLDSGSNAPVLYNAAAALHSGQRREHPDPVLTRVVYGGKQGFQILPEMALRISPHVVAQVSFAVPLNSLGRGPSTREDGVLPTMVFERVFISAKGQYATLDSW</sequence>
<protein>
    <submittedName>
        <fullName evidence="1">Uncharacterized protein</fullName>
    </submittedName>
</protein>
<gene>
    <name evidence="1" type="ORF">HDF14_004224</name>
</gene>
<proteinExistence type="predicted"/>